<proteinExistence type="predicted"/>
<dbReference type="EMBL" id="JAVDQK010000004">
    <property type="protein sequence ID" value="MDR6218357.1"/>
    <property type="molecule type" value="Genomic_DNA"/>
</dbReference>
<sequence length="247" mass="27009">MIEFLNHTLTPALFFVFITCFLFAHAFFLKAPFLRAARLLRAYGTLTLRTNLLLYGLFAAGVLTGRLLPDQAHALGTLGADVVGRIGIHALTDPVSLAAGIFVWNFLSGTVLTLWLPGLLFPFFAPLVVAARFVTVGFMLSLASNAVLALHVPTILLELQAYVLMALAGLIALRQLNLPELMPQLRRLTVTDLLRRRPEALQALPLPTRKGLRDQAALLLLAADFLLAGALYEAYEVHTLIPHLTGH</sequence>
<feature type="transmembrane region" description="Helical" evidence="1">
    <location>
        <begin position="95"/>
        <end position="116"/>
    </location>
</feature>
<dbReference type="AlphaFoldDB" id="A0AAE3XD85"/>
<evidence type="ECO:0000313" key="3">
    <source>
        <dbReference type="Proteomes" id="UP001185331"/>
    </source>
</evidence>
<evidence type="ECO:0000256" key="1">
    <source>
        <dbReference type="SAM" id="Phobius"/>
    </source>
</evidence>
<feature type="transmembrane region" description="Helical" evidence="1">
    <location>
        <begin position="123"/>
        <end position="143"/>
    </location>
</feature>
<keyword evidence="1" id="KW-0472">Membrane</keyword>
<feature type="transmembrane region" description="Helical" evidence="1">
    <location>
        <begin position="155"/>
        <end position="173"/>
    </location>
</feature>
<accession>A0AAE3XD85</accession>
<feature type="transmembrane region" description="Helical" evidence="1">
    <location>
        <begin position="52"/>
        <end position="69"/>
    </location>
</feature>
<name>A0AAE3XD85_9DEIO</name>
<dbReference type="RefSeq" id="WP_309854771.1">
    <property type="nucleotide sequence ID" value="NZ_JAVDQJ010000005.1"/>
</dbReference>
<dbReference type="Proteomes" id="UP001185331">
    <property type="component" value="Unassembled WGS sequence"/>
</dbReference>
<keyword evidence="1" id="KW-1133">Transmembrane helix</keyword>
<gene>
    <name evidence="2" type="ORF">J2Y00_001920</name>
</gene>
<feature type="transmembrane region" description="Helical" evidence="1">
    <location>
        <begin position="12"/>
        <end position="31"/>
    </location>
</feature>
<reference evidence="2" key="1">
    <citation type="submission" date="2023-07" db="EMBL/GenBank/DDBJ databases">
        <title>Sorghum-associated microbial communities from plants grown in Nebraska, USA.</title>
        <authorList>
            <person name="Schachtman D."/>
        </authorList>
    </citation>
    <scope>NUCLEOTIDE SEQUENCE</scope>
    <source>
        <strain evidence="2">BE330</strain>
    </source>
</reference>
<organism evidence="2 3">
    <name type="scientific">Deinococcus soli</name>
    <name type="common">ex Cha et al. 2016</name>
    <dbReference type="NCBI Taxonomy" id="1309411"/>
    <lineage>
        <taxon>Bacteria</taxon>
        <taxon>Thermotogati</taxon>
        <taxon>Deinococcota</taxon>
        <taxon>Deinococci</taxon>
        <taxon>Deinococcales</taxon>
        <taxon>Deinococcaceae</taxon>
        <taxon>Deinococcus</taxon>
    </lineage>
</organism>
<evidence type="ECO:0000313" key="2">
    <source>
        <dbReference type="EMBL" id="MDR6218357.1"/>
    </source>
</evidence>
<keyword evidence="1" id="KW-0812">Transmembrane</keyword>
<protein>
    <submittedName>
        <fullName evidence="2">Uncharacterized protein</fullName>
    </submittedName>
</protein>
<comment type="caution">
    <text evidence="2">The sequence shown here is derived from an EMBL/GenBank/DDBJ whole genome shotgun (WGS) entry which is preliminary data.</text>
</comment>